<comment type="function">
    <text evidence="7">Catalyzes the transfer of the diacylglyceryl group from phosphatidylglycerol to the sulfhydryl group of the N-terminal cysteine of a prolipoprotein, the first step in the formation of mature lipoproteins.</text>
</comment>
<organism evidence="8 9">
    <name type="scientific">Candidatus Ghiorseimicrobium undicola</name>
    <dbReference type="NCBI Taxonomy" id="1974746"/>
    <lineage>
        <taxon>Bacteria</taxon>
        <taxon>Pseudomonadati</taxon>
        <taxon>Candidatus Omnitrophota</taxon>
        <taxon>Candidatus Ghiorseimicrobium</taxon>
    </lineage>
</organism>
<name>A0A2H0LX95_9BACT</name>
<protein>
    <recommendedName>
        <fullName evidence="7">Phosphatidylglycerol--prolipoprotein diacylglyceryl transferase</fullName>
        <ecNumber evidence="7">2.5.1.145</ecNumber>
    </recommendedName>
</protein>
<comment type="caution">
    <text evidence="8">The sequence shown here is derived from an EMBL/GenBank/DDBJ whole genome shotgun (WGS) entry which is preliminary data.</text>
</comment>
<dbReference type="Proteomes" id="UP000229641">
    <property type="component" value="Unassembled WGS sequence"/>
</dbReference>
<keyword evidence="5 7" id="KW-1133">Transmembrane helix</keyword>
<dbReference type="GO" id="GO:0042158">
    <property type="term" value="P:lipoprotein biosynthetic process"/>
    <property type="evidence" value="ECO:0007669"/>
    <property type="project" value="UniProtKB-UniRule"/>
</dbReference>
<comment type="subcellular location">
    <subcellularLocation>
        <location evidence="7">Cell membrane</location>
        <topology evidence="7">Multi-pass membrane protein</topology>
    </subcellularLocation>
</comment>
<gene>
    <name evidence="7" type="primary">lgt</name>
    <name evidence="8" type="ORF">COV72_09275</name>
</gene>
<dbReference type="EMBL" id="PCWA01000111">
    <property type="protein sequence ID" value="PIQ88294.1"/>
    <property type="molecule type" value="Genomic_DNA"/>
</dbReference>
<evidence type="ECO:0000256" key="2">
    <source>
        <dbReference type="ARBA" id="ARBA00022475"/>
    </source>
</evidence>
<keyword evidence="8" id="KW-0449">Lipoprotein</keyword>
<sequence>MYPVLFKIGPVTVYSYGFFLALAFLAVAFLAGAEAKRRGIDASVISTFCFACLISGIAGARLLFIILNITFFLDNPVEIIMLQHGGLVWYGGLISAVACGIIYLLIKRQDILSVLDLIMPYIALGQSIGRIGCFLNGCCYGKFCRVLSIPYPTQIFSSLLLLLIFVVLRLAQKGKLKKGTVTLSYFIFYPLARFFVEFLRADNPPIVFNLTISQIISVVIFVIALILFCARKPLSKKA</sequence>
<comment type="pathway">
    <text evidence="7">Protein modification; lipoprotein biosynthesis (diacylglyceryl transfer).</text>
</comment>
<keyword evidence="2 7" id="KW-1003">Cell membrane</keyword>
<dbReference type="GO" id="GO:0005886">
    <property type="term" value="C:plasma membrane"/>
    <property type="evidence" value="ECO:0007669"/>
    <property type="project" value="UniProtKB-SubCell"/>
</dbReference>
<comment type="catalytic activity">
    <reaction evidence="7">
        <text>L-cysteinyl-[prolipoprotein] + a 1,2-diacyl-sn-glycero-3-phospho-(1'-sn-glycerol) = an S-1,2-diacyl-sn-glyceryl-L-cysteinyl-[prolipoprotein] + sn-glycerol 1-phosphate + H(+)</text>
        <dbReference type="Rhea" id="RHEA:56712"/>
        <dbReference type="Rhea" id="RHEA-COMP:14679"/>
        <dbReference type="Rhea" id="RHEA-COMP:14680"/>
        <dbReference type="ChEBI" id="CHEBI:15378"/>
        <dbReference type="ChEBI" id="CHEBI:29950"/>
        <dbReference type="ChEBI" id="CHEBI:57685"/>
        <dbReference type="ChEBI" id="CHEBI:64716"/>
        <dbReference type="ChEBI" id="CHEBI:140658"/>
        <dbReference type="EC" id="2.5.1.145"/>
    </reaction>
</comment>
<dbReference type="HAMAP" id="MF_01147">
    <property type="entry name" value="Lgt"/>
    <property type="match status" value="1"/>
</dbReference>
<feature type="transmembrane region" description="Helical" evidence="7">
    <location>
        <begin position="44"/>
        <end position="67"/>
    </location>
</feature>
<evidence type="ECO:0000256" key="7">
    <source>
        <dbReference type="HAMAP-Rule" id="MF_01147"/>
    </source>
</evidence>
<keyword evidence="3 7" id="KW-0808">Transferase</keyword>
<feature type="transmembrane region" description="Helical" evidence="7">
    <location>
        <begin position="206"/>
        <end position="230"/>
    </location>
</feature>
<dbReference type="PANTHER" id="PTHR30589">
    <property type="entry name" value="PROLIPOPROTEIN DIACYLGLYCERYL TRANSFERASE"/>
    <property type="match status" value="1"/>
</dbReference>
<dbReference type="InterPro" id="IPR001640">
    <property type="entry name" value="Lgt"/>
</dbReference>
<evidence type="ECO:0000256" key="3">
    <source>
        <dbReference type="ARBA" id="ARBA00022679"/>
    </source>
</evidence>
<feature type="transmembrane region" description="Helical" evidence="7">
    <location>
        <begin position="149"/>
        <end position="171"/>
    </location>
</feature>
<feature type="transmembrane region" description="Helical" evidence="7">
    <location>
        <begin position="183"/>
        <end position="200"/>
    </location>
</feature>
<keyword evidence="6 7" id="KW-0472">Membrane</keyword>
<evidence type="ECO:0000256" key="5">
    <source>
        <dbReference type="ARBA" id="ARBA00022989"/>
    </source>
</evidence>
<dbReference type="EC" id="2.5.1.145" evidence="7"/>
<feature type="transmembrane region" description="Helical" evidence="7">
    <location>
        <begin position="87"/>
        <end position="106"/>
    </location>
</feature>
<dbReference type="UniPathway" id="UPA00664"/>
<feature type="binding site" evidence="7">
    <location>
        <position position="130"/>
    </location>
    <ligand>
        <name>a 1,2-diacyl-sn-glycero-3-phospho-(1'-sn-glycerol)</name>
        <dbReference type="ChEBI" id="CHEBI:64716"/>
    </ligand>
</feature>
<evidence type="ECO:0000313" key="9">
    <source>
        <dbReference type="Proteomes" id="UP000229641"/>
    </source>
</evidence>
<evidence type="ECO:0000256" key="6">
    <source>
        <dbReference type="ARBA" id="ARBA00023136"/>
    </source>
</evidence>
<comment type="similarity">
    <text evidence="1 7">Belongs to the Lgt family.</text>
</comment>
<evidence type="ECO:0000256" key="1">
    <source>
        <dbReference type="ARBA" id="ARBA00007150"/>
    </source>
</evidence>
<evidence type="ECO:0000256" key="4">
    <source>
        <dbReference type="ARBA" id="ARBA00022692"/>
    </source>
</evidence>
<proteinExistence type="inferred from homology"/>
<reference evidence="8 9" key="1">
    <citation type="submission" date="2017-09" db="EMBL/GenBank/DDBJ databases">
        <title>Depth-based differentiation of microbial function through sediment-hosted aquifers and enrichment of novel symbionts in the deep terrestrial subsurface.</title>
        <authorList>
            <person name="Probst A.J."/>
            <person name="Ladd B."/>
            <person name="Jarett J.K."/>
            <person name="Geller-Mcgrath D.E."/>
            <person name="Sieber C.M."/>
            <person name="Emerson J.B."/>
            <person name="Anantharaman K."/>
            <person name="Thomas B.C."/>
            <person name="Malmstrom R."/>
            <person name="Stieglmeier M."/>
            <person name="Klingl A."/>
            <person name="Woyke T."/>
            <person name="Ryan C.M."/>
            <person name="Banfield J.F."/>
        </authorList>
    </citation>
    <scope>NUCLEOTIDE SEQUENCE [LARGE SCALE GENOMIC DNA]</scope>
    <source>
        <strain evidence="8">CG11_big_fil_rev_8_21_14_0_20_42_13</strain>
    </source>
</reference>
<dbReference type="AlphaFoldDB" id="A0A2H0LX95"/>
<feature type="transmembrane region" description="Helical" evidence="7">
    <location>
        <begin position="118"/>
        <end position="143"/>
    </location>
</feature>
<evidence type="ECO:0000313" key="8">
    <source>
        <dbReference type="EMBL" id="PIQ88294.1"/>
    </source>
</evidence>
<accession>A0A2H0LX95</accession>
<dbReference type="PANTHER" id="PTHR30589:SF0">
    <property type="entry name" value="PHOSPHATIDYLGLYCEROL--PROLIPOPROTEIN DIACYLGLYCERYL TRANSFERASE"/>
    <property type="match status" value="1"/>
</dbReference>
<feature type="transmembrane region" description="Helical" evidence="7">
    <location>
        <begin position="13"/>
        <end position="32"/>
    </location>
</feature>
<dbReference type="Pfam" id="PF01790">
    <property type="entry name" value="LGT"/>
    <property type="match status" value="1"/>
</dbReference>
<dbReference type="GO" id="GO:0008961">
    <property type="term" value="F:phosphatidylglycerol-prolipoprotein diacylglyceryl transferase activity"/>
    <property type="evidence" value="ECO:0007669"/>
    <property type="project" value="UniProtKB-UniRule"/>
</dbReference>
<keyword evidence="4 7" id="KW-0812">Transmembrane</keyword>